<dbReference type="Proteomes" id="UP000295658">
    <property type="component" value="Unassembled WGS sequence"/>
</dbReference>
<dbReference type="GO" id="GO:0003723">
    <property type="term" value="F:RNA binding"/>
    <property type="evidence" value="ECO:0007669"/>
    <property type="project" value="UniProtKB-KW"/>
</dbReference>
<gene>
    <name evidence="8" type="ORF">EDD69_10446</name>
</gene>
<dbReference type="RefSeq" id="WP_132947761.1">
    <property type="nucleotide sequence ID" value="NZ_BSVG01000004.1"/>
</dbReference>
<dbReference type="GO" id="GO:0140098">
    <property type="term" value="F:catalytic activity, acting on RNA"/>
    <property type="evidence" value="ECO:0007669"/>
    <property type="project" value="UniProtKB-ARBA"/>
</dbReference>
<accession>A0A4R1QHM6</accession>
<dbReference type="InterPro" id="IPR006145">
    <property type="entry name" value="PsdUridine_synth_RsuA/RluA"/>
</dbReference>
<keyword evidence="9" id="KW-1185">Reference proteome</keyword>
<dbReference type="AlphaFoldDB" id="A0A4R1QHM6"/>
<evidence type="ECO:0000256" key="1">
    <source>
        <dbReference type="ARBA" id="ARBA00000073"/>
    </source>
</evidence>
<dbReference type="GO" id="GO:0009982">
    <property type="term" value="F:pseudouridine synthase activity"/>
    <property type="evidence" value="ECO:0007669"/>
    <property type="project" value="InterPro"/>
</dbReference>
<reference evidence="8 9" key="1">
    <citation type="submission" date="2019-03" db="EMBL/GenBank/DDBJ databases">
        <title>Genomic Encyclopedia of Type Strains, Phase IV (KMG-IV): sequencing the most valuable type-strain genomes for metagenomic binning, comparative biology and taxonomic classification.</title>
        <authorList>
            <person name="Goeker M."/>
        </authorList>
    </citation>
    <scope>NUCLEOTIDE SEQUENCE [LARGE SCALE GENOMIC DNA]</scope>
    <source>
        <strain evidence="8 9">DSM 24979</strain>
    </source>
</reference>
<dbReference type="PROSITE" id="PS50889">
    <property type="entry name" value="S4"/>
    <property type="match status" value="1"/>
</dbReference>
<dbReference type="FunFam" id="3.30.2350.10:FF:000005">
    <property type="entry name" value="Pseudouridine synthase"/>
    <property type="match status" value="1"/>
</dbReference>
<dbReference type="EC" id="5.4.99.-" evidence="6"/>
<keyword evidence="3 6" id="KW-0413">Isomerase</keyword>
<dbReference type="PANTHER" id="PTHR21600:SF35">
    <property type="entry name" value="PSEUDOURIDINE SYNTHASE"/>
    <property type="match status" value="1"/>
</dbReference>
<organism evidence="8 9">
    <name type="scientific">Thermolongibacillus altinsuensis</name>
    <dbReference type="NCBI Taxonomy" id="575256"/>
    <lineage>
        <taxon>Bacteria</taxon>
        <taxon>Bacillati</taxon>
        <taxon>Bacillota</taxon>
        <taxon>Bacilli</taxon>
        <taxon>Bacillales</taxon>
        <taxon>Anoxybacillaceae</taxon>
        <taxon>Thermolongibacillus</taxon>
    </lineage>
</organism>
<feature type="domain" description="Pseudouridine synthase RsuA/RluA-like" evidence="7">
    <location>
        <begin position="91"/>
        <end position="241"/>
    </location>
</feature>
<dbReference type="InterPro" id="IPR006225">
    <property type="entry name" value="PsdUridine_synth_RluC/D"/>
</dbReference>
<dbReference type="Gene3D" id="3.30.2350.10">
    <property type="entry name" value="Pseudouridine synthase"/>
    <property type="match status" value="1"/>
</dbReference>
<dbReference type="Pfam" id="PF00849">
    <property type="entry name" value="PseudoU_synth_2"/>
    <property type="match status" value="1"/>
</dbReference>
<name>A0A4R1QHM6_9BACL</name>
<dbReference type="OrthoDB" id="9807829at2"/>
<comment type="catalytic activity">
    <reaction evidence="1 6">
        <text>a uridine in RNA = a pseudouridine in RNA</text>
        <dbReference type="Rhea" id="RHEA:48348"/>
        <dbReference type="Rhea" id="RHEA-COMP:12068"/>
        <dbReference type="Rhea" id="RHEA-COMP:12069"/>
        <dbReference type="ChEBI" id="CHEBI:65314"/>
        <dbReference type="ChEBI" id="CHEBI:65315"/>
    </reaction>
</comment>
<evidence type="ECO:0000313" key="9">
    <source>
        <dbReference type="Proteomes" id="UP000295658"/>
    </source>
</evidence>
<dbReference type="EMBL" id="SLUL01000004">
    <property type="protein sequence ID" value="TCL50996.1"/>
    <property type="molecule type" value="Genomic_DNA"/>
</dbReference>
<comment type="function">
    <text evidence="6">Responsible for synthesis of pseudouridine from uracil.</text>
</comment>
<comment type="caution">
    <text evidence="8">The sequence shown here is derived from an EMBL/GenBank/DDBJ whole genome shotgun (WGS) entry which is preliminary data.</text>
</comment>
<evidence type="ECO:0000256" key="6">
    <source>
        <dbReference type="RuleBase" id="RU362028"/>
    </source>
</evidence>
<evidence type="ECO:0000256" key="5">
    <source>
        <dbReference type="PROSITE-ProRule" id="PRU00182"/>
    </source>
</evidence>
<dbReference type="InterPro" id="IPR050188">
    <property type="entry name" value="RluA_PseudoU_synthase"/>
</dbReference>
<evidence type="ECO:0000256" key="2">
    <source>
        <dbReference type="ARBA" id="ARBA00010876"/>
    </source>
</evidence>
<dbReference type="SUPFAM" id="SSF55120">
    <property type="entry name" value="Pseudouridine synthase"/>
    <property type="match status" value="1"/>
</dbReference>
<evidence type="ECO:0000256" key="3">
    <source>
        <dbReference type="ARBA" id="ARBA00023235"/>
    </source>
</evidence>
<comment type="similarity">
    <text evidence="2 6">Belongs to the pseudouridine synthase RluA family.</text>
</comment>
<dbReference type="CDD" id="cd02869">
    <property type="entry name" value="PseudoU_synth_RluA_like"/>
    <property type="match status" value="1"/>
</dbReference>
<sequence length="300" mass="34425">MVKPFQLSWNITEKDEGKLVREFLKEQHISKTALTDIKFKGGGIYVNGQAVTVRHLLRAGEHLEVHFPPEKKSAEMIAEPIPLDLVYEDDYVLVVNKPPCMSTIPSREHPHGTLANGLLYHYEKQQLFTTVHIVTRLDRDTSGLVLVAKHRHVHHLLSEQQKKGKIKRRYEAICHGHLKQTAGTIDAPIGRKGDSIIEREVREDGQRAVTHFRVLKYVDDMTYVSLQLETGRTHQIRVHLSYLGHPLVGDDLYGGKREKIARQALHSRELTFFHPFLQTTLTFQCDLPNDMKQLLTKLSE</sequence>
<evidence type="ECO:0000256" key="4">
    <source>
        <dbReference type="PIRSR" id="PIRSR606225-1"/>
    </source>
</evidence>
<evidence type="ECO:0000313" key="8">
    <source>
        <dbReference type="EMBL" id="TCL50996.1"/>
    </source>
</evidence>
<dbReference type="InterPro" id="IPR006224">
    <property type="entry name" value="PsdUridine_synth_RluA-like_CS"/>
</dbReference>
<dbReference type="PROSITE" id="PS01129">
    <property type="entry name" value="PSI_RLU"/>
    <property type="match status" value="1"/>
</dbReference>
<keyword evidence="5" id="KW-0694">RNA-binding</keyword>
<dbReference type="InterPro" id="IPR020103">
    <property type="entry name" value="PsdUridine_synth_cat_dom_sf"/>
</dbReference>
<dbReference type="NCBIfam" id="TIGR00005">
    <property type="entry name" value="rluA_subfam"/>
    <property type="match status" value="1"/>
</dbReference>
<dbReference type="GO" id="GO:0000455">
    <property type="term" value="P:enzyme-directed rRNA pseudouridine synthesis"/>
    <property type="evidence" value="ECO:0007669"/>
    <property type="project" value="TreeGrafter"/>
</dbReference>
<proteinExistence type="inferred from homology"/>
<evidence type="ECO:0000259" key="7">
    <source>
        <dbReference type="Pfam" id="PF00849"/>
    </source>
</evidence>
<feature type="active site" evidence="4">
    <location>
        <position position="138"/>
    </location>
</feature>
<protein>
    <recommendedName>
        <fullName evidence="6">Pseudouridine synthase</fullName>
        <ecNumber evidence="6">5.4.99.-</ecNumber>
    </recommendedName>
</protein>
<dbReference type="PANTHER" id="PTHR21600">
    <property type="entry name" value="MITOCHONDRIAL RNA PSEUDOURIDINE SYNTHASE"/>
    <property type="match status" value="1"/>
</dbReference>